<dbReference type="InterPro" id="IPR010562">
    <property type="entry name" value="Haemolymph_juvenile_hormone-bd"/>
</dbReference>
<dbReference type="AlphaFoldDB" id="A0AAJ6ZWE1"/>
<evidence type="ECO:0000313" key="1">
    <source>
        <dbReference type="RefSeq" id="XP_013180467.1"/>
    </source>
</evidence>
<dbReference type="GeneID" id="106127068"/>
<reference evidence="1" key="1">
    <citation type="submission" date="2025-08" db="UniProtKB">
        <authorList>
            <consortium name="RefSeq"/>
        </authorList>
    </citation>
    <scope>IDENTIFICATION</scope>
</reference>
<dbReference type="Pfam" id="PF06585">
    <property type="entry name" value="JHBP"/>
    <property type="match status" value="1"/>
</dbReference>
<dbReference type="InterPro" id="IPR038606">
    <property type="entry name" value="To_sf"/>
</dbReference>
<organism evidence="1">
    <name type="scientific">Papilio xuthus</name>
    <name type="common">Asian swallowtail butterfly</name>
    <dbReference type="NCBI Taxonomy" id="66420"/>
    <lineage>
        <taxon>Eukaryota</taxon>
        <taxon>Metazoa</taxon>
        <taxon>Ecdysozoa</taxon>
        <taxon>Arthropoda</taxon>
        <taxon>Hexapoda</taxon>
        <taxon>Insecta</taxon>
        <taxon>Pterygota</taxon>
        <taxon>Neoptera</taxon>
        <taxon>Endopterygota</taxon>
        <taxon>Lepidoptera</taxon>
        <taxon>Glossata</taxon>
        <taxon>Ditrysia</taxon>
        <taxon>Papilionoidea</taxon>
        <taxon>Papilionidae</taxon>
        <taxon>Papilioninae</taxon>
        <taxon>Papilio</taxon>
    </lineage>
</organism>
<gene>
    <name evidence="1" type="primary">LOC106127068</name>
</gene>
<sequence>MKNKSVRLFSDYYNLQGKAFYFYTIEGTGIMRLVLREPVVWINVQFGTNNKNGTKILNFSINYNVQEFDVYLENISWPVNEILDKAGDQILAEHKQVIVEAVRNHLVPLINEHIKNIPPSELLQMIRQKLITN</sequence>
<dbReference type="Gene3D" id="3.15.10.30">
    <property type="entry name" value="Haemolymph juvenile hormone binding protein"/>
    <property type="match status" value="1"/>
</dbReference>
<accession>A0AAJ6ZWE1</accession>
<dbReference type="KEGG" id="pxu:106127068"/>
<proteinExistence type="predicted"/>
<dbReference type="RefSeq" id="XP_013180467.1">
    <property type="nucleotide sequence ID" value="XM_013325013.1"/>
</dbReference>
<dbReference type="Proteomes" id="UP000694872">
    <property type="component" value="Unplaced"/>
</dbReference>
<name>A0AAJ6ZWE1_PAPXU</name>
<protein>
    <submittedName>
        <fullName evidence="1">Uncharacterized protein LOC106127068</fullName>
    </submittedName>
</protein>